<dbReference type="RefSeq" id="XP_007805756.1">
    <property type="nucleotide sequence ID" value="XM_007807565.1"/>
</dbReference>
<dbReference type="EMBL" id="KE721515">
    <property type="protein sequence ID" value="ERF68530.1"/>
    <property type="molecule type" value="Genomic_DNA"/>
</dbReference>
<dbReference type="Proteomes" id="UP000019373">
    <property type="component" value="Unassembled WGS sequence"/>
</dbReference>
<accession>U1HEN8</accession>
<protein>
    <submittedName>
        <fullName evidence="2">Uncharacterized protein</fullName>
    </submittedName>
</protein>
<feature type="region of interest" description="Disordered" evidence="1">
    <location>
        <begin position="1"/>
        <end position="25"/>
    </location>
</feature>
<dbReference type="GeneID" id="19239583"/>
<evidence type="ECO:0000313" key="2">
    <source>
        <dbReference type="EMBL" id="ERF68530.1"/>
    </source>
</evidence>
<dbReference type="HOGENOM" id="CLU_1722364_0_0_1"/>
<sequence>MATNCDVASSSEESVVLPTYTEEPSCSDDILSTTIAMSHSSLGTFEPENEREYDGSKNVTKPPSTDHETTHESSLLDEVASGDRPTESVVAASGRSLPTDEMLHERINQEEQGVAQTADVWVTEHRVPHTWHEHEEVLNEQRHEQAEEGKTS</sequence>
<feature type="compositionally biased region" description="Polar residues" evidence="1">
    <location>
        <begin position="1"/>
        <end position="13"/>
    </location>
</feature>
<gene>
    <name evidence="2" type="ORF">EPUS_04628</name>
</gene>
<feature type="region of interest" description="Disordered" evidence="1">
    <location>
        <begin position="38"/>
        <end position="97"/>
    </location>
</feature>
<proteinExistence type="predicted"/>
<reference evidence="3" key="1">
    <citation type="journal article" date="2014" name="BMC Genomics">
        <title>Genome characteristics reveal the impact of lichenization on lichen-forming fungus Endocarpon pusillum Hedwig (Verrucariales, Ascomycota).</title>
        <authorList>
            <person name="Wang Y.-Y."/>
            <person name="Liu B."/>
            <person name="Zhang X.-Y."/>
            <person name="Zhou Q.-M."/>
            <person name="Zhang T."/>
            <person name="Li H."/>
            <person name="Yu Y.-F."/>
            <person name="Zhang X.-L."/>
            <person name="Hao X.-Y."/>
            <person name="Wang M."/>
            <person name="Wang L."/>
            <person name="Wei J.-C."/>
        </authorList>
    </citation>
    <scope>NUCLEOTIDE SEQUENCE [LARGE SCALE GENOMIC DNA]</scope>
    <source>
        <strain evidence="3">Z07020 / HMAS-L-300199</strain>
    </source>
</reference>
<evidence type="ECO:0000256" key="1">
    <source>
        <dbReference type="SAM" id="MobiDB-lite"/>
    </source>
</evidence>
<organism evidence="2 3">
    <name type="scientific">Endocarpon pusillum (strain Z07020 / HMAS-L-300199)</name>
    <name type="common">Lichen-forming fungus</name>
    <dbReference type="NCBI Taxonomy" id="1263415"/>
    <lineage>
        <taxon>Eukaryota</taxon>
        <taxon>Fungi</taxon>
        <taxon>Dikarya</taxon>
        <taxon>Ascomycota</taxon>
        <taxon>Pezizomycotina</taxon>
        <taxon>Eurotiomycetes</taxon>
        <taxon>Chaetothyriomycetidae</taxon>
        <taxon>Verrucariales</taxon>
        <taxon>Verrucariaceae</taxon>
        <taxon>Endocarpon</taxon>
    </lineage>
</organism>
<name>U1HEN8_ENDPU</name>
<dbReference type="OrthoDB" id="10401823at2759"/>
<dbReference type="AlphaFoldDB" id="U1HEN8"/>
<evidence type="ECO:0000313" key="3">
    <source>
        <dbReference type="Proteomes" id="UP000019373"/>
    </source>
</evidence>
<keyword evidence="3" id="KW-1185">Reference proteome</keyword>